<keyword evidence="2" id="KW-0808">Transferase</keyword>
<dbReference type="Pfam" id="PF13649">
    <property type="entry name" value="Methyltransf_25"/>
    <property type="match status" value="1"/>
</dbReference>
<dbReference type="SUPFAM" id="SSF53335">
    <property type="entry name" value="S-adenosyl-L-methionine-dependent methyltransferases"/>
    <property type="match status" value="1"/>
</dbReference>
<dbReference type="GeneID" id="63834998"/>
<dbReference type="Gene3D" id="3.40.50.150">
    <property type="entry name" value="Vaccinia Virus protein VP39"/>
    <property type="match status" value="1"/>
</dbReference>
<sequence length="287" mass="32094">MATQFGQETQTEAAQRMYNARAPNYDASWHGAYSRRFIAHAPLRPNDRVLDLCCGTGGEAFLAAELVGEQGRVVAVDVTEGMLARLRERQAREPVLGRRITVVQHDVTDLSRAVLLLEDGGGLFDAVLCSTAFVLLGEPGRVVAHWKEFLRPGGVMVIDVTHERNLRAGLVLEEVAREMGVERFPSRRGWIKSEASFREVLEAQGLRVERVSLVENISGKGTQYHGVEEADRIFEQTVNSSLTENVASDDFKAKARPLFRREWERIAVDGKVEDVDSLYVYVARKPE</sequence>
<dbReference type="GO" id="GO:0010420">
    <property type="term" value="F:polyprenyldihydroxybenzoate methyltransferase activity"/>
    <property type="evidence" value="ECO:0007669"/>
    <property type="project" value="TreeGrafter"/>
</dbReference>
<dbReference type="Proteomes" id="UP000803844">
    <property type="component" value="Unassembled WGS sequence"/>
</dbReference>
<gene>
    <name evidence="2" type="ORF">M406DRAFT_267288</name>
</gene>
<dbReference type="OrthoDB" id="6329284at2759"/>
<dbReference type="PANTHER" id="PTHR43464">
    <property type="entry name" value="METHYLTRANSFERASE"/>
    <property type="match status" value="1"/>
</dbReference>
<comment type="caution">
    <text evidence="2">The sequence shown here is derived from an EMBL/GenBank/DDBJ whole genome shotgun (WGS) entry which is preliminary data.</text>
</comment>
<dbReference type="InterPro" id="IPR029063">
    <property type="entry name" value="SAM-dependent_MTases_sf"/>
</dbReference>
<reference evidence="2" key="1">
    <citation type="journal article" date="2020" name="Phytopathology">
        <title>Genome sequence of the chestnut blight fungus Cryphonectria parasitica EP155: A fundamental resource for an archetypical invasive plant pathogen.</title>
        <authorList>
            <person name="Crouch J.A."/>
            <person name="Dawe A."/>
            <person name="Aerts A."/>
            <person name="Barry K."/>
            <person name="Churchill A.C.L."/>
            <person name="Grimwood J."/>
            <person name="Hillman B."/>
            <person name="Milgroom M.G."/>
            <person name="Pangilinan J."/>
            <person name="Smith M."/>
            <person name="Salamov A."/>
            <person name="Schmutz J."/>
            <person name="Yadav J."/>
            <person name="Grigoriev I.V."/>
            <person name="Nuss D."/>
        </authorList>
    </citation>
    <scope>NUCLEOTIDE SEQUENCE</scope>
    <source>
        <strain evidence="2">EP155</strain>
    </source>
</reference>
<dbReference type="EMBL" id="MU032352">
    <property type="protein sequence ID" value="KAF3760496.1"/>
    <property type="molecule type" value="Genomic_DNA"/>
</dbReference>
<keyword evidence="3" id="KW-1185">Reference proteome</keyword>
<name>A0A9P4XTD4_CRYP1</name>
<dbReference type="RefSeq" id="XP_040771475.1">
    <property type="nucleotide sequence ID" value="XM_040917869.1"/>
</dbReference>
<evidence type="ECO:0000313" key="3">
    <source>
        <dbReference type="Proteomes" id="UP000803844"/>
    </source>
</evidence>
<evidence type="ECO:0000313" key="2">
    <source>
        <dbReference type="EMBL" id="KAF3760496.1"/>
    </source>
</evidence>
<organism evidence="2 3">
    <name type="scientific">Cryphonectria parasitica (strain ATCC 38755 / EP155)</name>
    <dbReference type="NCBI Taxonomy" id="660469"/>
    <lineage>
        <taxon>Eukaryota</taxon>
        <taxon>Fungi</taxon>
        <taxon>Dikarya</taxon>
        <taxon>Ascomycota</taxon>
        <taxon>Pezizomycotina</taxon>
        <taxon>Sordariomycetes</taxon>
        <taxon>Sordariomycetidae</taxon>
        <taxon>Diaporthales</taxon>
        <taxon>Cryphonectriaceae</taxon>
        <taxon>Cryphonectria-Endothia species complex</taxon>
        <taxon>Cryphonectria</taxon>
    </lineage>
</organism>
<accession>A0A9P4XTD4</accession>
<protein>
    <submittedName>
        <fullName evidence="2">S-adenosyl-L-methionine-dependent methyltransferase</fullName>
    </submittedName>
</protein>
<evidence type="ECO:0000259" key="1">
    <source>
        <dbReference type="Pfam" id="PF13649"/>
    </source>
</evidence>
<dbReference type="CDD" id="cd02440">
    <property type="entry name" value="AdoMet_MTases"/>
    <property type="match status" value="1"/>
</dbReference>
<feature type="domain" description="Methyltransferase" evidence="1">
    <location>
        <begin position="49"/>
        <end position="154"/>
    </location>
</feature>
<dbReference type="PANTHER" id="PTHR43464:SF89">
    <property type="entry name" value="METHYLTRANSFERASE"/>
    <property type="match status" value="1"/>
</dbReference>
<dbReference type="AlphaFoldDB" id="A0A9P4XTD4"/>
<keyword evidence="2" id="KW-0489">Methyltransferase</keyword>
<dbReference type="GO" id="GO:0032259">
    <property type="term" value="P:methylation"/>
    <property type="evidence" value="ECO:0007669"/>
    <property type="project" value="UniProtKB-KW"/>
</dbReference>
<dbReference type="InterPro" id="IPR041698">
    <property type="entry name" value="Methyltransf_25"/>
</dbReference>
<proteinExistence type="predicted"/>